<evidence type="ECO:0000259" key="2">
    <source>
        <dbReference type="Pfam" id="PF02194"/>
    </source>
</evidence>
<proteinExistence type="predicted"/>
<dbReference type="Pfam" id="PF02194">
    <property type="entry name" value="PXA"/>
    <property type="match status" value="1"/>
</dbReference>
<evidence type="ECO:0000313" key="3">
    <source>
        <dbReference type="EMBL" id="GAO16931.1"/>
    </source>
</evidence>
<evidence type="ECO:0000256" key="1">
    <source>
        <dbReference type="SAM" id="MobiDB-lite"/>
    </source>
</evidence>
<evidence type="ECO:0000313" key="4">
    <source>
        <dbReference type="Proteomes" id="UP000054053"/>
    </source>
</evidence>
<accession>A0A1B5L0K9</accession>
<feature type="region of interest" description="Disordered" evidence="1">
    <location>
        <begin position="1"/>
        <end position="24"/>
    </location>
</feature>
<dbReference type="EMBL" id="BBTG02000030">
    <property type="protein sequence ID" value="GAO16931.1"/>
    <property type="molecule type" value="Genomic_DNA"/>
</dbReference>
<dbReference type="Proteomes" id="UP000054053">
    <property type="component" value="Unassembled WGS sequence"/>
</dbReference>
<gene>
    <name evidence="3" type="ORF">UVI_02046300</name>
</gene>
<dbReference type="InterPro" id="IPR003114">
    <property type="entry name" value="Phox_assoc"/>
</dbReference>
<protein>
    <recommendedName>
        <fullName evidence="2">PXA domain-containing protein</fullName>
    </recommendedName>
</protein>
<dbReference type="AlphaFoldDB" id="A0A1B5L0K9"/>
<sequence length="316" mass="34647">MVDRHVTNSPKVHRSSHQASSVSLRDNSREAYHALWPLPFLSPVPVAGDLAALDAQLKNEAAYRQLLAQAALSILLPTEDLENPCLTALVGQIFSELIIGNAMANKAAQPWLLLEVICTIERSVREKKEAGNRAKTLQSLHSATTNPRRWSAQGLLTSIIRFGMLFLASARFAFDLVMMSSSLPARRRVEEGVAKTSTAAQDNSPRPTKVPILSFSTWACLGNVMDVQARMPWLSGFLSLLHLGAIHGPGRMAALDSTLDRRVYGLSTLVIPRGPWTHYCCSHQCNVSQSGFQDCDDRPARPTCLPSPVQLNSLPF</sequence>
<name>A0A1B5L0K9_USTVR</name>
<comment type="caution">
    <text evidence="3">The sequence shown here is derived from an EMBL/GenBank/DDBJ whole genome shotgun (WGS) entry which is preliminary data.</text>
</comment>
<reference evidence="4" key="1">
    <citation type="journal article" date="2016" name="Genome Announc.">
        <title>Genome sequence of Ustilaginoidea virens IPU010, a rice pathogenic fungus causing false smut.</title>
        <authorList>
            <person name="Kumagai T."/>
            <person name="Ishii T."/>
            <person name="Terai G."/>
            <person name="Umemura M."/>
            <person name="Machida M."/>
            <person name="Asai K."/>
        </authorList>
    </citation>
    <scope>NUCLEOTIDE SEQUENCE [LARGE SCALE GENOMIC DNA]</scope>
    <source>
        <strain evidence="4">IPU010</strain>
    </source>
</reference>
<organism evidence="3 4">
    <name type="scientific">Ustilaginoidea virens</name>
    <name type="common">Rice false smut fungus</name>
    <name type="synonym">Villosiclava virens</name>
    <dbReference type="NCBI Taxonomy" id="1159556"/>
    <lineage>
        <taxon>Eukaryota</taxon>
        <taxon>Fungi</taxon>
        <taxon>Dikarya</taxon>
        <taxon>Ascomycota</taxon>
        <taxon>Pezizomycotina</taxon>
        <taxon>Sordariomycetes</taxon>
        <taxon>Hypocreomycetidae</taxon>
        <taxon>Hypocreales</taxon>
        <taxon>Clavicipitaceae</taxon>
        <taxon>Ustilaginoidea</taxon>
    </lineage>
</organism>
<feature type="domain" description="PXA" evidence="2">
    <location>
        <begin position="2"/>
        <end position="119"/>
    </location>
</feature>